<feature type="transmembrane region" description="Helical" evidence="7">
    <location>
        <begin position="190"/>
        <end position="211"/>
    </location>
</feature>
<evidence type="ECO:0000256" key="1">
    <source>
        <dbReference type="ARBA" id="ARBA00004651"/>
    </source>
</evidence>
<keyword evidence="6 7" id="KW-0472">Membrane</keyword>
<evidence type="ECO:0000259" key="8">
    <source>
        <dbReference type="PROSITE" id="PS50928"/>
    </source>
</evidence>
<feature type="transmembrane region" description="Helical" evidence="7">
    <location>
        <begin position="167"/>
        <end position="184"/>
    </location>
</feature>
<dbReference type="CDD" id="cd06261">
    <property type="entry name" value="TM_PBP2"/>
    <property type="match status" value="1"/>
</dbReference>
<dbReference type="PANTHER" id="PTHR30151:SF0">
    <property type="entry name" value="ABC TRANSPORTER PERMEASE PROTEIN MJ0413-RELATED"/>
    <property type="match status" value="1"/>
</dbReference>
<evidence type="ECO:0000313" key="10">
    <source>
        <dbReference type="Proteomes" id="UP000657372"/>
    </source>
</evidence>
<comment type="subcellular location">
    <subcellularLocation>
        <location evidence="1 7">Cell membrane</location>
        <topology evidence="1 7">Multi-pass membrane protein</topology>
    </subcellularLocation>
</comment>
<dbReference type="EMBL" id="JADOEL010000004">
    <property type="protein sequence ID" value="MBF8177622.1"/>
    <property type="molecule type" value="Genomic_DNA"/>
</dbReference>
<dbReference type="Pfam" id="PF00528">
    <property type="entry name" value="BPD_transp_1"/>
    <property type="match status" value="1"/>
</dbReference>
<dbReference type="Proteomes" id="UP000657372">
    <property type="component" value="Unassembled WGS sequence"/>
</dbReference>
<dbReference type="RefSeq" id="WP_195875208.1">
    <property type="nucleotide sequence ID" value="NZ_JADOEL010000004.1"/>
</dbReference>
<dbReference type="Gene3D" id="1.10.3720.10">
    <property type="entry name" value="MetI-like"/>
    <property type="match status" value="1"/>
</dbReference>
<protein>
    <submittedName>
        <fullName evidence="9">ABC transporter permease</fullName>
    </submittedName>
</protein>
<feature type="transmembrane region" description="Helical" evidence="7">
    <location>
        <begin position="127"/>
        <end position="146"/>
    </location>
</feature>
<keyword evidence="4 7" id="KW-0812">Transmembrane</keyword>
<evidence type="ECO:0000256" key="5">
    <source>
        <dbReference type="ARBA" id="ARBA00022989"/>
    </source>
</evidence>
<dbReference type="InterPro" id="IPR035906">
    <property type="entry name" value="MetI-like_sf"/>
</dbReference>
<feature type="transmembrane region" description="Helical" evidence="7">
    <location>
        <begin position="70"/>
        <end position="91"/>
    </location>
</feature>
<organism evidence="9 10">
    <name type="scientific">Herminiimonas contaminans</name>
    <dbReference type="NCBI Taxonomy" id="1111140"/>
    <lineage>
        <taxon>Bacteria</taxon>
        <taxon>Pseudomonadati</taxon>
        <taxon>Pseudomonadota</taxon>
        <taxon>Betaproteobacteria</taxon>
        <taxon>Burkholderiales</taxon>
        <taxon>Oxalobacteraceae</taxon>
        <taxon>Herminiimonas</taxon>
    </lineage>
</organism>
<dbReference type="InterPro" id="IPR000515">
    <property type="entry name" value="MetI-like"/>
</dbReference>
<dbReference type="SUPFAM" id="SSF161098">
    <property type="entry name" value="MetI-like"/>
    <property type="match status" value="1"/>
</dbReference>
<gene>
    <name evidence="9" type="ORF">IXC47_08020</name>
</gene>
<evidence type="ECO:0000256" key="2">
    <source>
        <dbReference type="ARBA" id="ARBA00022448"/>
    </source>
</evidence>
<comment type="similarity">
    <text evidence="7">Belongs to the binding-protein-dependent transport system permease family.</text>
</comment>
<reference evidence="9 10" key="1">
    <citation type="submission" date="2020-11" db="EMBL/GenBank/DDBJ databases">
        <title>WGS of Herminiimonas contaminans strain Marseille-Q4544 isolated from planarians Schmidtea mediterranea.</title>
        <authorList>
            <person name="Kangale L."/>
        </authorList>
    </citation>
    <scope>NUCLEOTIDE SEQUENCE [LARGE SCALE GENOMIC DNA]</scope>
    <source>
        <strain evidence="9 10">Marseille-Q4544</strain>
    </source>
</reference>
<keyword evidence="10" id="KW-1185">Reference proteome</keyword>
<accession>A0ABS0ES09</accession>
<dbReference type="PROSITE" id="PS50928">
    <property type="entry name" value="ABC_TM1"/>
    <property type="match status" value="1"/>
</dbReference>
<keyword evidence="5 7" id="KW-1133">Transmembrane helix</keyword>
<sequence>MKSRARMWEMIARWSSLPLLVLIWEIVVRNGMVNPILFPPPTVVAAAFLDYASSGMLMTDLGWSVSRVVIGYLAGAILAILIGLLTGGNRFAAAFFSPVFQMLRPIPPIAFVPIVIVWFGLSELGKWFLVFWGVFFTVWLSVHLGVQRVNDTLIRAARCLGASKRMMLFEVMLPGALPYIFMGLRTAISVSFYTLVAAELAGAFAGIAYRLEVTQQNMQIGHMIAGLIVLGLISTVADKLFGMFSNKVIHWNT</sequence>
<feature type="domain" description="ABC transmembrane type-1" evidence="8">
    <location>
        <begin position="57"/>
        <end position="241"/>
    </location>
</feature>
<proteinExistence type="inferred from homology"/>
<keyword evidence="2 7" id="KW-0813">Transport</keyword>
<comment type="caution">
    <text evidence="9">The sequence shown here is derived from an EMBL/GenBank/DDBJ whole genome shotgun (WGS) entry which is preliminary data.</text>
</comment>
<dbReference type="PANTHER" id="PTHR30151">
    <property type="entry name" value="ALKANE SULFONATE ABC TRANSPORTER-RELATED, MEMBRANE SUBUNIT"/>
    <property type="match status" value="1"/>
</dbReference>
<keyword evidence="3" id="KW-1003">Cell membrane</keyword>
<evidence type="ECO:0000256" key="4">
    <source>
        <dbReference type="ARBA" id="ARBA00022692"/>
    </source>
</evidence>
<evidence type="ECO:0000313" key="9">
    <source>
        <dbReference type="EMBL" id="MBF8177622.1"/>
    </source>
</evidence>
<feature type="transmembrane region" description="Helical" evidence="7">
    <location>
        <begin position="223"/>
        <end position="244"/>
    </location>
</feature>
<evidence type="ECO:0000256" key="6">
    <source>
        <dbReference type="ARBA" id="ARBA00023136"/>
    </source>
</evidence>
<evidence type="ECO:0000256" key="7">
    <source>
        <dbReference type="RuleBase" id="RU363032"/>
    </source>
</evidence>
<name>A0ABS0ES09_9BURK</name>
<feature type="transmembrane region" description="Helical" evidence="7">
    <location>
        <begin position="103"/>
        <end position="121"/>
    </location>
</feature>
<evidence type="ECO:0000256" key="3">
    <source>
        <dbReference type="ARBA" id="ARBA00022475"/>
    </source>
</evidence>